<dbReference type="STRING" id="1283.ShL2_01065"/>
<evidence type="ECO:0000313" key="3">
    <source>
        <dbReference type="EMBL" id="PPJ69062.1"/>
    </source>
</evidence>
<dbReference type="EMBL" id="JAVSOO010000008">
    <property type="protein sequence ID" value="MDT4286243.1"/>
    <property type="molecule type" value="Genomic_DNA"/>
</dbReference>
<dbReference type="Proteomes" id="UP001269271">
    <property type="component" value="Unassembled WGS sequence"/>
</dbReference>
<keyword evidence="5" id="KW-1185">Reference proteome</keyword>
<dbReference type="GeneID" id="93780589"/>
<evidence type="ECO:0000259" key="1">
    <source>
        <dbReference type="PROSITE" id="PS51352"/>
    </source>
</evidence>
<dbReference type="AlphaFoldDB" id="A0A2A1K5B0"/>
<protein>
    <submittedName>
        <fullName evidence="2 3">Thioredoxin</fullName>
    </submittedName>
</protein>
<dbReference type="Proteomes" id="UP000238153">
    <property type="component" value="Unassembled WGS sequence"/>
</dbReference>
<reference evidence="3 4" key="1">
    <citation type="submission" date="2017-11" db="EMBL/GenBank/DDBJ databases">
        <authorList>
            <person name="Founou R.C."/>
            <person name="Founou L."/>
            <person name="Allam M."/>
            <person name="Ismail A."/>
            <person name="Essack S.Y."/>
        </authorList>
    </citation>
    <scope>NUCLEOTIDE SEQUENCE [LARGE SCALE GENOMIC DNA]</scope>
    <source>
        <strain evidence="3 4">G811N2B1</strain>
    </source>
</reference>
<evidence type="ECO:0000313" key="5">
    <source>
        <dbReference type="Proteomes" id="UP001269271"/>
    </source>
</evidence>
<dbReference type="PANTHER" id="PTHR10438">
    <property type="entry name" value="THIOREDOXIN"/>
    <property type="match status" value="1"/>
</dbReference>
<comment type="caution">
    <text evidence="3">The sequence shown here is derived from an EMBL/GenBank/DDBJ whole genome shotgun (WGS) entry which is preliminary data.</text>
</comment>
<evidence type="ECO:0000313" key="2">
    <source>
        <dbReference type="EMBL" id="MDT4286243.1"/>
    </source>
</evidence>
<organism evidence="3 4">
    <name type="scientific">Staphylococcus haemolyticus</name>
    <dbReference type="NCBI Taxonomy" id="1283"/>
    <lineage>
        <taxon>Bacteria</taxon>
        <taxon>Bacillati</taxon>
        <taxon>Bacillota</taxon>
        <taxon>Bacilli</taxon>
        <taxon>Bacillales</taxon>
        <taxon>Staphylococcaceae</taxon>
        <taxon>Staphylococcus</taxon>
    </lineage>
</organism>
<proteinExistence type="predicted"/>
<dbReference type="RefSeq" id="WP_011275479.1">
    <property type="nucleotide sequence ID" value="NZ_BKAY01000015.1"/>
</dbReference>
<dbReference type="SUPFAM" id="SSF52833">
    <property type="entry name" value="Thioredoxin-like"/>
    <property type="match status" value="1"/>
</dbReference>
<dbReference type="CDD" id="cd02947">
    <property type="entry name" value="TRX_family"/>
    <property type="match status" value="1"/>
</dbReference>
<dbReference type="EMBL" id="PGWX01000574">
    <property type="protein sequence ID" value="PPJ69062.1"/>
    <property type="molecule type" value="Genomic_DNA"/>
</dbReference>
<dbReference type="InterPro" id="IPR050620">
    <property type="entry name" value="Thioredoxin_H-type-like"/>
</dbReference>
<feature type="domain" description="Thioredoxin" evidence="1">
    <location>
        <begin position="1"/>
        <end position="103"/>
    </location>
</feature>
<dbReference type="Gene3D" id="3.40.30.10">
    <property type="entry name" value="Glutaredoxin"/>
    <property type="match status" value="1"/>
</dbReference>
<gene>
    <name evidence="3" type="ORF">CV019_14635</name>
    <name evidence="2" type="ORF">RO950_04330</name>
</gene>
<sequence>MIKLESESQFNSLKKENTVFEFTAGWCPDCRIIEPDLPRLEEKYNHFNFVSVDRDEFIDLAIENDIMGIPSFLVYKNDELVGSYIGKERKSIEQIDEFLSKYV</sequence>
<reference evidence="2 5" key="2">
    <citation type="submission" date="2023-08" db="EMBL/GenBank/DDBJ databases">
        <title>Genomic surveillance of Staphylococcus haemolyticus neonatal outbreak in southern France.</title>
        <authorList>
            <person name="Magnan C."/>
            <person name="Morsli M."/>
            <person name="Thiery B."/>
            <person name="Salipante F."/>
            <person name="Attar J."/>
            <person name="Massimo D.M."/>
            <person name="Ory J."/>
            <person name="Pantel A."/>
            <person name="Lavigne J.-P."/>
        </authorList>
    </citation>
    <scope>NUCLEOTIDE SEQUENCE [LARGE SCALE GENOMIC DNA]</scope>
    <source>
        <strain evidence="2 5">NSH026</strain>
    </source>
</reference>
<dbReference type="PROSITE" id="PS51352">
    <property type="entry name" value="THIOREDOXIN_2"/>
    <property type="match status" value="1"/>
</dbReference>
<evidence type="ECO:0000313" key="4">
    <source>
        <dbReference type="Proteomes" id="UP000238153"/>
    </source>
</evidence>
<dbReference type="InterPro" id="IPR036249">
    <property type="entry name" value="Thioredoxin-like_sf"/>
</dbReference>
<dbReference type="PANTHER" id="PTHR10438:SF468">
    <property type="entry name" value="THIOREDOXIN-1-RELATED"/>
    <property type="match status" value="1"/>
</dbReference>
<dbReference type="Pfam" id="PF00085">
    <property type="entry name" value="Thioredoxin"/>
    <property type="match status" value="1"/>
</dbReference>
<dbReference type="KEGG" id="shh:ShL2_01065"/>
<accession>A0A2A1K5B0</accession>
<name>A0A2A1K5B0_STAHA</name>
<dbReference type="OMA" id="FIDPFMP"/>
<dbReference type="InterPro" id="IPR013766">
    <property type="entry name" value="Thioredoxin_domain"/>
</dbReference>